<protein>
    <submittedName>
        <fullName evidence="7">MFS transporter</fullName>
    </submittedName>
</protein>
<feature type="transmembrane region" description="Helical" evidence="6">
    <location>
        <begin position="42"/>
        <end position="62"/>
    </location>
</feature>
<keyword evidence="5 6" id="KW-0472">Membrane</keyword>
<evidence type="ECO:0000256" key="6">
    <source>
        <dbReference type="SAM" id="Phobius"/>
    </source>
</evidence>
<dbReference type="GO" id="GO:0005886">
    <property type="term" value="C:plasma membrane"/>
    <property type="evidence" value="ECO:0007669"/>
    <property type="project" value="UniProtKB-SubCell"/>
</dbReference>
<keyword evidence="3 6" id="KW-0812">Transmembrane</keyword>
<keyword evidence="4 6" id="KW-1133">Transmembrane helix</keyword>
<feature type="transmembrane region" description="Helical" evidence="6">
    <location>
        <begin position="310"/>
        <end position="333"/>
    </location>
</feature>
<feature type="transmembrane region" description="Helical" evidence="6">
    <location>
        <begin position="285"/>
        <end position="304"/>
    </location>
</feature>
<gene>
    <name evidence="7" type="ORF">EGV54_12535</name>
</gene>
<dbReference type="PANTHER" id="PTHR23513">
    <property type="entry name" value="INTEGRAL MEMBRANE EFFLUX PROTEIN-RELATED"/>
    <property type="match status" value="1"/>
</dbReference>
<dbReference type="GO" id="GO:0022857">
    <property type="term" value="F:transmembrane transporter activity"/>
    <property type="evidence" value="ECO:0007669"/>
    <property type="project" value="InterPro"/>
</dbReference>
<evidence type="ECO:0000313" key="7">
    <source>
        <dbReference type="EMBL" id="EGQ4385878.1"/>
    </source>
</evidence>
<dbReference type="InterPro" id="IPR011701">
    <property type="entry name" value="MFS"/>
</dbReference>
<dbReference type="Pfam" id="PF07690">
    <property type="entry name" value="MFS_1"/>
    <property type="match status" value="1"/>
</dbReference>
<evidence type="ECO:0000313" key="8">
    <source>
        <dbReference type="Proteomes" id="UP000600220"/>
    </source>
</evidence>
<feature type="transmembrane region" description="Helical" evidence="6">
    <location>
        <begin position="176"/>
        <end position="193"/>
    </location>
</feature>
<dbReference type="Gene3D" id="1.20.1250.20">
    <property type="entry name" value="MFS general substrate transporter like domains"/>
    <property type="match status" value="1"/>
</dbReference>
<reference evidence="7 8" key="1">
    <citation type="submission" date="2018-11" db="EMBL/GenBank/DDBJ databases">
        <authorList>
            <consortium name="Veterinary Laboratory Investigation and Response Network"/>
        </authorList>
    </citation>
    <scope>NUCLEOTIDE SEQUENCE [LARGE SCALE GENOMIC DNA]</scope>
    <source>
        <strain evidence="7 8">SPSE-18-VL-LA-PA-Ryan-0021</strain>
    </source>
</reference>
<feature type="transmembrane region" description="Helical" evidence="6">
    <location>
        <begin position="101"/>
        <end position="120"/>
    </location>
</feature>
<feature type="transmembrane region" description="Helical" evidence="6">
    <location>
        <begin position="253"/>
        <end position="273"/>
    </location>
</feature>
<dbReference type="RefSeq" id="WP_194178532.1">
    <property type="nucleotide sequence ID" value="NZ_CP127094.1"/>
</dbReference>
<organism evidence="7 8">
    <name type="scientific">Staphylococcus pseudintermedius</name>
    <dbReference type="NCBI Taxonomy" id="283734"/>
    <lineage>
        <taxon>Bacteria</taxon>
        <taxon>Bacillati</taxon>
        <taxon>Bacillota</taxon>
        <taxon>Bacilli</taxon>
        <taxon>Bacillales</taxon>
        <taxon>Staphylococcaceae</taxon>
        <taxon>Staphylococcus</taxon>
        <taxon>Staphylococcus intermedius group</taxon>
    </lineage>
</organism>
<evidence type="ECO:0000256" key="2">
    <source>
        <dbReference type="ARBA" id="ARBA00022475"/>
    </source>
</evidence>
<dbReference type="CDD" id="cd06173">
    <property type="entry name" value="MFS_MefA_like"/>
    <property type="match status" value="1"/>
</dbReference>
<evidence type="ECO:0000256" key="4">
    <source>
        <dbReference type="ARBA" id="ARBA00022989"/>
    </source>
</evidence>
<sequence>MNIVFQNRDFAILFMGRLISNFGDSLYSIGTMLLVYSLSHSPIYTGFALFLTSSTALIQVFLSPLLDRINPKKYLIYSQMLQGLLLLCIPLLHIIDHLTLSLLLSIMFIASLLNQMIYPIQLSLLPKILNENQLIDGNAYFSIAYQGSDALFNALAGIVITAFVLFSIYVIDSVTFLINGVMFIFLSRQIYLINRHKPVEKSGYLKLHFQTLCSGLALWKGKLFFPLLIGVIVINFSVTGIFANLPFYALGELHYSLLMSSSGIGILAGSLIVKGKWMRRIPLGMFYILGIALIGVSWILFSLLKHESTFIIIVSFVLFLTGWVVVGMFNIISQTIIQLSVNEEQLGMAMGTMIGVSTSIAPLGALLGGSLGVLFGSHTVMIVFASLLVFVSVFWMSQSSIRELTDFEHIEWGRQDQWKA</sequence>
<feature type="transmembrane region" description="Helical" evidence="6">
    <location>
        <begin position="150"/>
        <end position="170"/>
    </location>
</feature>
<dbReference type="PANTHER" id="PTHR23513:SF6">
    <property type="entry name" value="MAJOR FACILITATOR SUPERFAMILY ASSOCIATED DOMAIN-CONTAINING PROTEIN"/>
    <property type="match status" value="1"/>
</dbReference>
<feature type="transmembrane region" description="Helical" evidence="6">
    <location>
        <begin position="223"/>
        <end position="247"/>
    </location>
</feature>
<dbReference type="AlphaFoldDB" id="A0A8H9C142"/>
<feature type="transmembrane region" description="Helical" evidence="6">
    <location>
        <begin position="345"/>
        <end position="367"/>
    </location>
</feature>
<feature type="transmembrane region" description="Helical" evidence="6">
    <location>
        <begin position="74"/>
        <end position="95"/>
    </location>
</feature>
<evidence type="ECO:0000256" key="1">
    <source>
        <dbReference type="ARBA" id="ARBA00004651"/>
    </source>
</evidence>
<name>A0A8H9C142_STAPS</name>
<accession>A0A8H9C142</accession>
<dbReference type="EMBL" id="AAXKXX010000028">
    <property type="protein sequence ID" value="EGQ4385878.1"/>
    <property type="molecule type" value="Genomic_DNA"/>
</dbReference>
<comment type="caution">
    <text evidence="7">The sequence shown here is derived from an EMBL/GenBank/DDBJ whole genome shotgun (WGS) entry which is preliminary data.</text>
</comment>
<dbReference type="Proteomes" id="UP000600220">
    <property type="component" value="Unassembled WGS sequence"/>
</dbReference>
<feature type="transmembrane region" description="Helical" evidence="6">
    <location>
        <begin position="373"/>
        <end position="395"/>
    </location>
</feature>
<dbReference type="SUPFAM" id="SSF103473">
    <property type="entry name" value="MFS general substrate transporter"/>
    <property type="match status" value="1"/>
</dbReference>
<keyword evidence="2" id="KW-1003">Cell membrane</keyword>
<feature type="transmembrane region" description="Helical" evidence="6">
    <location>
        <begin position="12"/>
        <end position="36"/>
    </location>
</feature>
<evidence type="ECO:0000256" key="5">
    <source>
        <dbReference type="ARBA" id="ARBA00023136"/>
    </source>
</evidence>
<keyword evidence="8" id="KW-1185">Reference proteome</keyword>
<proteinExistence type="predicted"/>
<comment type="subcellular location">
    <subcellularLocation>
        <location evidence="1">Cell membrane</location>
        <topology evidence="1">Multi-pass membrane protein</topology>
    </subcellularLocation>
</comment>
<dbReference type="InterPro" id="IPR036259">
    <property type="entry name" value="MFS_trans_sf"/>
</dbReference>
<evidence type="ECO:0000256" key="3">
    <source>
        <dbReference type="ARBA" id="ARBA00022692"/>
    </source>
</evidence>